<reference evidence="5 6" key="1">
    <citation type="submission" date="2024-04" db="EMBL/GenBank/DDBJ databases">
        <authorList>
            <person name="Fracassetti M."/>
        </authorList>
    </citation>
    <scope>NUCLEOTIDE SEQUENCE [LARGE SCALE GENOMIC DNA]</scope>
</reference>
<proteinExistence type="predicted"/>
<accession>A0AAV2EHK0</accession>
<dbReference type="CDD" id="cd23509">
    <property type="entry name" value="Gnk2-like"/>
    <property type="match status" value="1"/>
</dbReference>
<organism evidence="5 6">
    <name type="scientific">Linum trigynum</name>
    <dbReference type="NCBI Taxonomy" id="586398"/>
    <lineage>
        <taxon>Eukaryota</taxon>
        <taxon>Viridiplantae</taxon>
        <taxon>Streptophyta</taxon>
        <taxon>Embryophyta</taxon>
        <taxon>Tracheophyta</taxon>
        <taxon>Spermatophyta</taxon>
        <taxon>Magnoliopsida</taxon>
        <taxon>eudicotyledons</taxon>
        <taxon>Gunneridae</taxon>
        <taxon>Pentapetalae</taxon>
        <taxon>rosids</taxon>
        <taxon>fabids</taxon>
        <taxon>Malpighiales</taxon>
        <taxon>Linaceae</taxon>
        <taxon>Linum</taxon>
    </lineage>
</organism>
<gene>
    <name evidence="5" type="ORF">LTRI10_LOCUS26369</name>
</gene>
<evidence type="ECO:0000313" key="6">
    <source>
        <dbReference type="Proteomes" id="UP001497516"/>
    </source>
</evidence>
<evidence type="ECO:0000256" key="2">
    <source>
        <dbReference type="ARBA" id="ARBA00022737"/>
    </source>
</evidence>
<name>A0AAV2EHK0_9ROSI</name>
<feature type="signal peptide" evidence="3">
    <location>
        <begin position="1"/>
        <end position="32"/>
    </location>
</feature>
<feature type="chain" id="PRO_5043617965" description="Gnk2-homologous domain-containing protein" evidence="3">
    <location>
        <begin position="33"/>
        <end position="144"/>
    </location>
</feature>
<dbReference type="Pfam" id="PF01657">
    <property type="entry name" value="Stress-antifung"/>
    <property type="match status" value="1"/>
</dbReference>
<dbReference type="InterPro" id="IPR002902">
    <property type="entry name" value="GNK2"/>
</dbReference>
<sequence>MTMMAVGIGCLKLVAIGIWLLCSSRAIRTTTAEDVYPLCSVEKVSTGDPLAIAIEHLMWNLVEAGPKLASNPGAISCYDQHDHGPNGDAWAYGSVACTVKDAAACNACLAYAIHTVSDGCLDCRGAQVALPECFLRYEAYRYCD</sequence>
<evidence type="ECO:0000313" key="5">
    <source>
        <dbReference type="EMBL" id="CAL1385214.1"/>
    </source>
</evidence>
<dbReference type="InterPro" id="IPR038408">
    <property type="entry name" value="GNK2_sf"/>
</dbReference>
<dbReference type="EMBL" id="OZ034817">
    <property type="protein sequence ID" value="CAL1385214.1"/>
    <property type="molecule type" value="Genomic_DNA"/>
</dbReference>
<dbReference type="Proteomes" id="UP001497516">
    <property type="component" value="Chromosome 4"/>
</dbReference>
<keyword evidence="1 3" id="KW-0732">Signal</keyword>
<dbReference type="Gene3D" id="3.30.430.20">
    <property type="entry name" value="Gnk2 domain, C-X8-C-X2-C motif"/>
    <property type="match status" value="1"/>
</dbReference>
<keyword evidence="2" id="KW-0677">Repeat</keyword>
<evidence type="ECO:0000256" key="1">
    <source>
        <dbReference type="ARBA" id="ARBA00022729"/>
    </source>
</evidence>
<dbReference type="AlphaFoldDB" id="A0AAV2EHK0"/>
<keyword evidence="6" id="KW-1185">Reference proteome</keyword>
<feature type="domain" description="Gnk2-homologous" evidence="4">
    <location>
        <begin position="32"/>
        <end position="142"/>
    </location>
</feature>
<evidence type="ECO:0000259" key="4">
    <source>
        <dbReference type="PROSITE" id="PS51473"/>
    </source>
</evidence>
<dbReference type="PROSITE" id="PS51473">
    <property type="entry name" value="GNK2"/>
    <property type="match status" value="1"/>
</dbReference>
<evidence type="ECO:0000256" key="3">
    <source>
        <dbReference type="SAM" id="SignalP"/>
    </source>
</evidence>
<protein>
    <recommendedName>
        <fullName evidence="4">Gnk2-homologous domain-containing protein</fullName>
    </recommendedName>
</protein>